<proteinExistence type="inferred from homology"/>
<dbReference type="PANTHER" id="PTHR33991:SF1">
    <property type="entry name" value="DNA REPAIR PROTEIN RECO"/>
    <property type="match status" value="1"/>
</dbReference>
<dbReference type="InterPro" id="IPR022572">
    <property type="entry name" value="DNA_rep/recomb_RecO_N"/>
</dbReference>
<evidence type="ECO:0000256" key="2">
    <source>
        <dbReference type="ARBA" id="ARBA00021310"/>
    </source>
</evidence>
<dbReference type="SUPFAM" id="SSF57863">
    <property type="entry name" value="ArfGap/RecO-like zinc finger"/>
    <property type="match status" value="1"/>
</dbReference>
<keyword evidence="10" id="KW-1185">Reference proteome</keyword>
<accession>A0ABN1IJ66</accession>
<comment type="similarity">
    <text evidence="1 7">Belongs to the RecO family.</text>
</comment>
<evidence type="ECO:0000259" key="8">
    <source>
        <dbReference type="Pfam" id="PF11967"/>
    </source>
</evidence>
<dbReference type="InterPro" id="IPR003717">
    <property type="entry name" value="RecO"/>
</dbReference>
<name>A0ABN1IJ66_9FLAO</name>
<dbReference type="Gene3D" id="1.20.1440.120">
    <property type="entry name" value="Recombination protein O, C-terminal domain"/>
    <property type="match status" value="1"/>
</dbReference>
<evidence type="ECO:0000313" key="10">
    <source>
        <dbReference type="Proteomes" id="UP001501758"/>
    </source>
</evidence>
<dbReference type="Proteomes" id="UP001501758">
    <property type="component" value="Unassembled WGS sequence"/>
</dbReference>
<gene>
    <name evidence="7 9" type="primary">recO</name>
    <name evidence="9" type="ORF">GCM10009430_09300</name>
</gene>
<dbReference type="InterPro" id="IPR012340">
    <property type="entry name" value="NA-bd_OB-fold"/>
</dbReference>
<evidence type="ECO:0000256" key="4">
    <source>
        <dbReference type="ARBA" id="ARBA00023172"/>
    </source>
</evidence>
<dbReference type="PANTHER" id="PTHR33991">
    <property type="entry name" value="DNA REPAIR PROTEIN RECO"/>
    <property type="match status" value="1"/>
</dbReference>
<feature type="domain" description="DNA replication/recombination mediator RecO N-terminal" evidence="8">
    <location>
        <begin position="1"/>
        <end position="82"/>
    </location>
</feature>
<evidence type="ECO:0000256" key="7">
    <source>
        <dbReference type="HAMAP-Rule" id="MF_00201"/>
    </source>
</evidence>
<comment type="function">
    <text evidence="7">Involved in DNA repair and RecF pathway recombination.</text>
</comment>
<evidence type="ECO:0000313" key="9">
    <source>
        <dbReference type="EMBL" id="GAA0715177.1"/>
    </source>
</evidence>
<dbReference type="EMBL" id="BAAAGE010000001">
    <property type="protein sequence ID" value="GAA0715177.1"/>
    <property type="molecule type" value="Genomic_DNA"/>
</dbReference>
<dbReference type="InterPro" id="IPR042242">
    <property type="entry name" value="RecO_C"/>
</dbReference>
<evidence type="ECO:0000256" key="5">
    <source>
        <dbReference type="ARBA" id="ARBA00023204"/>
    </source>
</evidence>
<protein>
    <recommendedName>
        <fullName evidence="2 7">DNA repair protein RecO</fullName>
    </recommendedName>
    <alternativeName>
        <fullName evidence="6 7">Recombination protein O</fullName>
    </alternativeName>
</protein>
<evidence type="ECO:0000256" key="3">
    <source>
        <dbReference type="ARBA" id="ARBA00022763"/>
    </source>
</evidence>
<keyword evidence="5 7" id="KW-0234">DNA repair</keyword>
<dbReference type="NCBIfam" id="TIGR00613">
    <property type="entry name" value="reco"/>
    <property type="match status" value="1"/>
</dbReference>
<dbReference type="SUPFAM" id="SSF50249">
    <property type="entry name" value="Nucleic acid-binding proteins"/>
    <property type="match status" value="1"/>
</dbReference>
<reference evidence="9 10" key="1">
    <citation type="journal article" date="2019" name="Int. J. Syst. Evol. Microbiol.">
        <title>The Global Catalogue of Microorganisms (GCM) 10K type strain sequencing project: providing services to taxonomists for standard genome sequencing and annotation.</title>
        <authorList>
            <consortium name="The Broad Institute Genomics Platform"/>
            <consortium name="The Broad Institute Genome Sequencing Center for Infectious Disease"/>
            <person name="Wu L."/>
            <person name="Ma J."/>
        </authorList>
    </citation>
    <scope>NUCLEOTIDE SEQUENCE [LARGE SCALE GENOMIC DNA]</scope>
    <source>
        <strain evidence="9 10">JCM 15974</strain>
    </source>
</reference>
<sequence>MVVKTSAIVLHSLRYSESDLIVSLLTRTNGLKSYLLKGILKSKRGKIRSSLFQPLTLLEIEANHKDKGNLERIREARILTPYSSLHTDLIKNSLVFFLSEILKNTIQEEEVNDKLFNYLETTFLWLDANDNISNFHISFLIKLTQYLGFYPDISNIHLDVFNMQEGCFQNDTSNIYCMDGNVISLFKEFLGTTFEASMGIKMSRIARNEILGMLLVYFELHLHGFKKPKSLSVLNEIFS</sequence>
<dbReference type="Pfam" id="PF11967">
    <property type="entry name" value="RecO_N"/>
    <property type="match status" value="1"/>
</dbReference>
<evidence type="ECO:0000256" key="6">
    <source>
        <dbReference type="ARBA" id="ARBA00033409"/>
    </source>
</evidence>
<comment type="caution">
    <text evidence="9">The sequence shown here is derived from an EMBL/GenBank/DDBJ whole genome shotgun (WGS) entry which is preliminary data.</text>
</comment>
<organism evidence="9 10">
    <name type="scientific">Aquimarina litoralis</name>
    <dbReference type="NCBI Taxonomy" id="584605"/>
    <lineage>
        <taxon>Bacteria</taxon>
        <taxon>Pseudomonadati</taxon>
        <taxon>Bacteroidota</taxon>
        <taxon>Flavobacteriia</taxon>
        <taxon>Flavobacteriales</taxon>
        <taxon>Flavobacteriaceae</taxon>
        <taxon>Aquimarina</taxon>
    </lineage>
</organism>
<dbReference type="Gene3D" id="2.40.50.140">
    <property type="entry name" value="Nucleic acid-binding proteins"/>
    <property type="match status" value="1"/>
</dbReference>
<dbReference type="HAMAP" id="MF_00201">
    <property type="entry name" value="RecO"/>
    <property type="match status" value="1"/>
</dbReference>
<evidence type="ECO:0000256" key="1">
    <source>
        <dbReference type="ARBA" id="ARBA00007452"/>
    </source>
</evidence>
<dbReference type="Pfam" id="PF02565">
    <property type="entry name" value="RecO_C"/>
    <property type="match status" value="1"/>
</dbReference>
<keyword evidence="4 7" id="KW-0233">DNA recombination</keyword>
<dbReference type="InterPro" id="IPR037278">
    <property type="entry name" value="ARFGAP/RecO"/>
</dbReference>
<dbReference type="RefSeq" id="WP_343910946.1">
    <property type="nucleotide sequence ID" value="NZ_BAAAGE010000001.1"/>
</dbReference>
<keyword evidence="3 7" id="KW-0227">DNA damage</keyword>